<evidence type="ECO:0000313" key="4">
    <source>
        <dbReference type="Proteomes" id="UP000008820"/>
    </source>
</evidence>
<dbReference type="VEuPathDB" id="VectorBase:AAEL008943"/>
<reference evidence="3 4" key="1">
    <citation type="submission" date="2017-06" db="EMBL/GenBank/DDBJ databases">
        <title>Aedes aegypti genome working group (AGWG) sequencing and assembly.</title>
        <authorList>
            <consortium name="Aedes aegypti Genome Working Group (AGWG)"/>
            <person name="Matthews B.J."/>
        </authorList>
    </citation>
    <scope>NUCLEOTIDE SEQUENCE [LARGE SCALE GENOMIC DNA]</scope>
    <source>
        <strain evidence="3 4">LVP_AGWG</strain>
    </source>
</reference>
<dbReference type="OrthoDB" id="331765at2759"/>
<evidence type="ECO:0000256" key="1">
    <source>
        <dbReference type="SAM" id="Coils"/>
    </source>
</evidence>
<accession>A0A1S4FKX0</accession>
<protein>
    <submittedName>
        <fullName evidence="3">Uncharacterized protein</fullName>
    </submittedName>
</protein>
<gene>
    <name evidence="3" type="primary">5571310</name>
</gene>
<evidence type="ECO:0000313" key="3">
    <source>
        <dbReference type="EnsemblMetazoa" id="AAEL008943-PA"/>
    </source>
</evidence>
<name>A0A1S4FKX0_AEDAE</name>
<dbReference type="InParanoid" id="A0A1S4FKX0"/>
<feature type="coiled-coil region" evidence="1">
    <location>
        <begin position="400"/>
        <end position="468"/>
    </location>
</feature>
<sequence>MATEVCGTVLFASSFFSNRSRRLLYKNNLFFKRVFACILSGPRFFSAAVVEIFQNPLAMIKELYQPVEPQSRRPSYVSSLSSSSSTMTTATSDRDRPRTRQPKAVVLSAEKWNQLLATASGTSPIRPQTAAIVVAEDGKTLAQREAEYKQYLKTESQAMTKKWENTVQNIREKKEAEQLQKQREKVEEDEKHYRELKAADEIKRRELIQKAEEMIQKEKEGPRVLESAAKFCEVLKAREYQRQFRAEQEALHDARRQQLDRQDIAQANRWVKSQAERHLDDRKRFDQYKKELKEKIEHDRKEMKQMQDFMVQQELKQHQALTDEIRRDMDHEQKMLECKKEMRRRHALEAMKMAHEREERLKREATIEETVNQIYNDGQRAIAEKRKEIHVKKHKFRDNTHLLQDSVERQKQLLEEEERNREKAIQDKNLKADEIEREEMEKRKQIKAARIKAHLEEMEWQKKKEQEKAYLERKEMADRLKNVDVTFGFDRRKVTDKTYKTHAQRKLLLDQADEIEAREKQEADTRAELEYMRNSAEKENNHFLKYADELITDAKTKNRPVLPLLKTVENYKREHYFDFKAKDFVPRHLVSRVPINNKLAEQQAQCIPDPAIIEMTPSMPPIRIRYDPEQLKTMNPYKNGRRS</sequence>
<keyword evidence="1" id="KW-0175">Coiled coil</keyword>
<keyword evidence="4" id="KW-1185">Reference proteome</keyword>
<dbReference type="PANTHER" id="PTHR39944:SF1">
    <property type="entry name" value="CALDESMON-RELATED PROTEIN-RELATED"/>
    <property type="match status" value="1"/>
</dbReference>
<reference evidence="3" key="2">
    <citation type="submission" date="2020-05" db="UniProtKB">
        <authorList>
            <consortium name="EnsemblMetazoa"/>
        </authorList>
    </citation>
    <scope>IDENTIFICATION</scope>
    <source>
        <strain evidence="3">LVP_AGWG</strain>
    </source>
</reference>
<evidence type="ECO:0000256" key="2">
    <source>
        <dbReference type="SAM" id="MobiDB-lite"/>
    </source>
</evidence>
<dbReference type="FunCoup" id="A0A1S4FKX0">
    <property type="interactions" value="17"/>
</dbReference>
<dbReference type="AlphaFoldDB" id="A0A1S4FKX0"/>
<organism evidence="3 4">
    <name type="scientific">Aedes aegypti</name>
    <name type="common">Yellowfever mosquito</name>
    <name type="synonym">Culex aegypti</name>
    <dbReference type="NCBI Taxonomy" id="7159"/>
    <lineage>
        <taxon>Eukaryota</taxon>
        <taxon>Metazoa</taxon>
        <taxon>Ecdysozoa</taxon>
        <taxon>Arthropoda</taxon>
        <taxon>Hexapoda</taxon>
        <taxon>Insecta</taxon>
        <taxon>Pterygota</taxon>
        <taxon>Neoptera</taxon>
        <taxon>Endopterygota</taxon>
        <taxon>Diptera</taxon>
        <taxon>Nematocera</taxon>
        <taxon>Culicoidea</taxon>
        <taxon>Culicidae</taxon>
        <taxon>Culicinae</taxon>
        <taxon>Aedini</taxon>
        <taxon>Aedes</taxon>
        <taxon>Stegomyia</taxon>
    </lineage>
</organism>
<proteinExistence type="predicted"/>
<feature type="compositionally biased region" description="Low complexity" evidence="2">
    <location>
        <begin position="72"/>
        <end position="91"/>
    </location>
</feature>
<dbReference type="PANTHER" id="PTHR39944">
    <property type="match status" value="1"/>
</dbReference>
<feature type="coiled-coil region" evidence="1">
    <location>
        <begin position="160"/>
        <end position="199"/>
    </location>
</feature>
<feature type="region of interest" description="Disordered" evidence="2">
    <location>
        <begin position="72"/>
        <end position="101"/>
    </location>
</feature>
<dbReference type="Proteomes" id="UP000008820">
    <property type="component" value="Chromosome 1"/>
</dbReference>
<dbReference type="EnsemblMetazoa" id="AAEL008943-RA">
    <property type="protein sequence ID" value="AAEL008943-PA"/>
    <property type="gene ID" value="AAEL008943"/>
</dbReference>